<organism evidence="2 3">
    <name type="scientific">Batillaria attramentaria</name>
    <dbReference type="NCBI Taxonomy" id="370345"/>
    <lineage>
        <taxon>Eukaryota</taxon>
        <taxon>Metazoa</taxon>
        <taxon>Spiralia</taxon>
        <taxon>Lophotrochozoa</taxon>
        <taxon>Mollusca</taxon>
        <taxon>Gastropoda</taxon>
        <taxon>Caenogastropoda</taxon>
        <taxon>Sorbeoconcha</taxon>
        <taxon>Cerithioidea</taxon>
        <taxon>Batillariidae</taxon>
        <taxon>Batillaria</taxon>
    </lineage>
</organism>
<evidence type="ECO:0000256" key="1">
    <source>
        <dbReference type="SAM" id="MobiDB-lite"/>
    </source>
</evidence>
<feature type="compositionally biased region" description="Basic and acidic residues" evidence="1">
    <location>
        <begin position="14"/>
        <end position="24"/>
    </location>
</feature>
<feature type="non-terminal residue" evidence="2">
    <location>
        <position position="259"/>
    </location>
</feature>
<sequence>MLGQVPRHLTPDSVRLHPDTSRGEDPNSLIDGARWLYHCVVAHGTPLVHGAWYSSTRNVETIHLIRAWLCLLIDYGTWQTDQFSCHLYCVKRTRPRVLEKRGTGKPESVLRAASLQPRGIITALQGDNQPLDRVQVQKTNAEAASQKLSAQPATVYPTSVVTLPVADPLLSFDPFLTCTMHSLRLAESVLPKVLEKDQLTQSRAVSGNEELGGTAEAIFDHRQLNHPEGTTFETVFLSSCCDVWARKGNGTGWFVPFCH</sequence>
<dbReference type="Proteomes" id="UP001519460">
    <property type="component" value="Unassembled WGS sequence"/>
</dbReference>
<comment type="caution">
    <text evidence="2">The sequence shown here is derived from an EMBL/GenBank/DDBJ whole genome shotgun (WGS) entry which is preliminary data.</text>
</comment>
<dbReference type="EMBL" id="JACVVK020000259">
    <property type="protein sequence ID" value="KAK7481652.1"/>
    <property type="molecule type" value="Genomic_DNA"/>
</dbReference>
<evidence type="ECO:0000313" key="2">
    <source>
        <dbReference type="EMBL" id="KAK7481652.1"/>
    </source>
</evidence>
<feature type="region of interest" description="Disordered" evidence="1">
    <location>
        <begin position="1"/>
        <end position="24"/>
    </location>
</feature>
<evidence type="ECO:0000313" key="3">
    <source>
        <dbReference type="Proteomes" id="UP001519460"/>
    </source>
</evidence>
<dbReference type="AlphaFoldDB" id="A0ABD0K4B4"/>
<gene>
    <name evidence="2" type="ORF">BaRGS_00027168</name>
</gene>
<proteinExistence type="predicted"/>
<name>A0ABD0K4B4_9CAEN</name>
<reference evidence="2 3" key="1">
    <citation type="journal article" date="2023" name="Sci. Data">
        <title>Genome assembly of the Korean intertidal mud-creeper Batillaria attramentaria.</title>
        <authorList>
            <person name="Patra A.K."/>
            <person name="Ho P.T."/>
            <person name="Jun S."/>
            <person name="Lee S.J."/>
            <person name="Kim Y."/>
            <person name="Won Y.J."/>
        </authorList>
    </citation>
    <scope>NUCLEOTIDE SEQUENCE [LARGE SCALE GENOMIC DNA]</scope>
    <source>
        <strain evidence="2">Wonlab-2016</strain>
    </source>
</reference>
<accession>A0ABD0K4B4</accession>
<keyword evidence="3" id="KW-1185">Reference proteome</keyword>
<protein>
    <submittedName>
        <fullName evidence="2">Uncharacterized protein</fullName>
    </submittedName>
</protein>